<dbReference type="OrthoDB" id="9758209at2"/>
<keyword evidence="2" id="KW-0472">Membrane</keyword>
<comment type="caution">
    <text evidence="3">The sequence shown here is derived from an EMBL/GenBank/DDBJ whole genome shotgun (WGS) entry which is preliminary data.</text>
</comment>
<proteinExistence type="predicted"/>
<dbReference type="RefSeq" id="WP_136137791.1">
    <property type="nucleotide sequence ID" value="NZ_SDGV01000031.1"/>
</dbReference>
<evidence type="ECO:0000313" key="4">
    <source>
        <dbReference type="Proteomes" id="UP000310506"/>
    </source>
</evidence>
<keyword evidence="2" id="KW-1133">Transmembrane helix</keyword>
<feature type="region of interest" description="Disordered" evidence="1">
    <location>
        <begin position="1077"/>
        <end position="1124"/>
    </location>
</feature>
<organism evidence="3 4">
    <name type="scientific">Vagococcus silagei</name>
    <dbReference type="NCBI Taxonomy" id="2508885"/>
    <lineage>
        <taxon>Bacteria</taxon>
        <taxon>Bacillati</taxon>
        <taxon>Bacillota</taxon>
        <taxon>Bacilli</taxon>
        <taxon>Lactobacillales</taxon>
        <taxon>Enterococcaceae</taxon>
        <taxon>Vagococcus</taxon>
    </lineage>
</organism>
<dbReference type="AlphaFoldDB" id="A0A4S3B3D2"/>
<keyword evidence="2" id="KW-0812">Transmembrane</keyword>
<feature type="compositionally biased region" description="Basic and acidic residues" evidence="1">
    <location>
        <begin position="1093"/>
        <end position="1124"/>
    </location>
</feature>
<dbReference type="SUPFAM" id="SSF53187">
    <property type="entry name" value="Zn-dependent exopeptidases"/>
    <property type="match status" value="1"/>
</dbReference>
<keyword evidence="4" id="KW-1185">Reference proteome</keyword>
<gene>
    <name evidence="3" type="ORF">ESZ54_11450</name>
</gene>
<dbReference type="Gene3D" id="3.40.630.10">
    <property type="entry name" value="Zn peptidases"/>
    <property type="match status" value="1"/>
</dbReference>
<dbReference type="CDD" id="cd06244">
    <property type="entry name" value="M14-like"/>
    <property type="match status" value="1"/>
</dbReference>
<dbReference type="EMBL" id="SDGV01000031">
    <property type="protein sequence ID" value="THB60260.1"/>
    <property type="molecule type" value="Genomic_DNA"/>
</dbReference>
<evidence type="ECO:0000313" key="3">
    <source>
        <dbReference type="EMBL" id="THB60260.1"/>
    </source>
</evidence>
<evidence type="ECO:0000256" key="1">
    <source>
        <dbReference type="SAM" id="MobiDB-lite"/>
    </source>
</evidence>
<reference evidence="3 4" key="1">
    <citation type="submission" date="2019-01" db="EMBL/GenBank/DDBJ databases">
        <title>Vagococcus silagei sp. nov. isolated from brewer's grain.</title>
        <authorList>
            <person name="Guu J.-R."/>
        </authorList>
    </citation>
    <scope>NUCLEOTIDE SEQUENCE [LARGE SCALE GENOMIC DNA]</scope>
    <source>
        <strain evidence="3 4">2B-2</strain>
    </source>
</reference>
<dbReference type="Proteomes" id="UP000310506">
    <property type="component" value="Unassembled WGS sequence"/>
</dbReference>
<accession>A0A4S3B3D2</accession>
<feature type="transmembrane region" description="Helical" evidence="2">
    <location>
        <begin position="1055"/>
        <end position="1072"/>
    </location>
</feature>
<evidence type="ECO:0000256" key="2">
    <source>
        <dbReference type="SAM" id="Phobius"/>
    </source>
</evidence>
<sequence>MKKSTSHSMIKSLLVCVAILGVGQVSVLAADGKIEFSNKDEKDSKAISLTDKQSFQATVELPGKSKADLEKVVKNVTWKLSREKGEQDPKVFPYQYLGGDLEKWKTFPIALEEEVTYPAVPFFKDIKTTVDNDKITLTFNTEYMYGVNGIDGRARPQIRNSILDYTGEYELEMVEDKEVLASTTVEVKPYEHYHLYKGLDDSLVEYAKIANEKGIYAEVKEFGKSAQGRPMQALFVADSKKTIENYQKMNEEAMKDPKKVLDEIEGGKKDYRVPILYNNIHSDENPGVDAVMEFTKEFVNNADGEIPYRTVKDLTEDGKKQVEKEKEDRGIKWSELITDKGVTGVGYIRDGVKSEEHPDDPDAAANLSEGQLKKFYNIENTTANVKDMLEDVFFILVPSENVDAHALNVRTNGNGFDLNRDNTYQIQPETQAMTQLIAEWNPVNLYEIHGFYNQFQVEPTSPTHDPNVEYDLFIQNSVKQGEAFGATAIVNNDSINSFQMPLRDYLKKTEKGGFEWDPFDGMSTSYTPQYSYLHGTLAYTVELPYGNEDATQAAKYGLLNNGKYVGERKKDFYGNQLKVWIRGVENVDADEIRPYYVSQKDEIGKEADVFREKHEENNNFFPEYYVIPTDPEHQRNRQATSDLVTYLLRNDVKVDELNKETKIGKATYPKGTIVVDMKQPKRNMANAALYDNIVIENWTSLYSEPLTAFADLRGFSMDVITTKDAFKKEELTAIEEYKPLTSEVTGEGDNLVLKNNSIHAIQAVNELVKGKEKVGLIDSGDYAGNFAISEAEFNKVKDKYILQAVKVKEAPKSNEIKKSPKIYIPGKEEPFMVKDGTKDEKFGMDGYFNRLNTSLNWDFFAFEKQMNFDLVDKVEDADVIVGNQPLSEAEEKAVKDGKPYIALGAYASDSVKNLDLGFEFERDENFDYDALTTVEYVDDSIITANYKNDKDNIMYGFGGNMITKTPKDAKVLVKTTKDDLIEGFMSGDHIKKYKGSTQVVELKNDKVDVLVFANSITNKAHQQDDYRYVSNALFAMEQGDKVDPKEQRQSTGNRAIIYVIAGLVIIGGIGYFKKRNSGETAEKTADTTTTTEKVVEEVKEETKEEVKSEDIEEAKETSEEDKKE</sequence>
<protein>
    <submittedName>
        <fullName evidence="3">Peptidase M14</fullName>
    </submittedName>
</protein>
<name>A0A4S3B3D2_9ENTE</name>